<dbReference type="PANTHER" id="PTHR42919">
    <property type="entry name" value="N-ALPHA-ACETYLTRANSFERASE"/>
    <property type="match status" value="1"/>
</dbReference>
<organism evidence="4 5">
    <name type="scientific">Legionella hackeliae</name>
    <dbReference type="NCBI Taxonomy" id="449"/>
    <lineage>
        <taxon>Bacteria</taxon>
        <taxon>Pseudomonadati</taxon>
        <taxon>Pseudomonadota</taxon>
        <taxon>Gammaproteobacteria</taxon>
        <taxon>Legionellales</taxon>
        <taxon>Legionellaceae</taxon>
        <taxon>Legionella</taxon>
    </lineage>
</organism>
<evidence type="ECO:0000256" key="1">
    <source>
        <dbReference type="ARBA" id="ARBA00022679"/>
    </source>
</evidence>
<accession>A0A0A8UZI2</accession>
<proteinExistence type="predicted"/>
<gene>
    <name evidence="4" type="ORF">LHA_3160</name>
</gene>
<dbReference type="GO" id="GO:0016747">
    <property type="term" value="F:acyltransferase activity, transferring groups other than amino-acyl groups"/>
    <property type="evidence" value="ECO:0007669"/>
    <property type="project" value="InterPro"/>
</dbReference>
<dbReference type="InterPro" id="IPR051556">
    <property type="entry name" value="N-term/lysine_N-AcTrnsfr"/>
</dbReference>
<sequence>MLPKLFFQSLPKKYTFSLKGEQSTGIMQLIKNPEHINQEESKAVLINSFISEYKKYLSPSDIDCSLHTWEDVHAYYDKYFHDEFRDFFEGKLDYWAQVSVDGKIAGWATFEREHKNPKEVYMNLLVVDPKYQQKGIGGQLVNALINLKEIPDLNAVHLLLRKKNQGGRIFYSKLGFNADPEYQRADNFVDLNLLEGWTWKNPALQHHEESTLTSSVMI</sequence>
<name>A0A0A8UZI2_LEGHA</name>
<evidence type="ECO:0000259" key="3">
    <source>
        <dbReference type="PROSITE" id="PS51186"/>
    </source>
</evidence>
<dbReference type="PATRIC" id="fig|449.7.peg.1688"/>
<keyword evidence="2" id="KW-0012">Acyltransferase</keyword>
<dbReference type="Pfam" id="PF00583">
    <property type="entry name" value="Acetyltransf_1"/>
    <property type="match status" value="1"/>
</dbReference>
<dbReference type="KEGG" id="lha:LHA_3160"/>
<keyword evidence="1" id="KW-0808">Transferase</keyword>
<dbReference type="Gene3D" id="3.40.630.30">
    <property type="match status" value="1"/>
</dbReference>
<reference evidence="5" key="1">
    <citation type="submission" date="2014-09" db="EMBL/GenBank/DDBJ databases">
        <authorList>
            <person name="Gomez-Valero L."/>
        </authorList>
    </citation>
    <scope>NUCLEOTIDE SEQUENCE [LARGE SCALE GENOMIC DNA]</scope>
    <source>
        <strain evidence="5">ATCC35250</strain>
    </source>
</reference>
<feature type="domain" description="N-acetyltransferase" evidence="3">
    <location>
        <begin position="52"/>
        <end position="200"/>
    </location>
</feature>
<protein>
    <recommendedName>
        <fullName evidence="3">N-acetyltransferase domain-containing protein</fullName>
    </recommendedName>
</protein>
<evidence type="ECO:0000313" key="5">
    <source>
        <dbReference type="Proteomes" id="UP000032803"/>
    </source>
</evidence>
<evidence type="ECO:0000256" key="2">
    <source>
        <dbReference type="ARBA" id="ARBA00023315"/>
    </source>
</evidence>
<dbReference type="PANTHER" id="PTHR42919:SF8">
    <property type="entry name" value="N-ALPHA-ACETYLTRANSFERASE 50"/>
    <property type="match status" value="1"/>
</dbReference>
<dbReference type="SUPFAM" id="SSF55729">
    <property type="entry name" value="Acyl-CoA N-acyltransferases (Nat)"/>
    <property type="match status" value="1"/>
</dbReference>
<dbReference type="InterPro" id="IPR016181">
    <property type="entry name" value="Acyl_CoA_acyltransferase"/>
</dbReference>
<keyword evidence="5" id="KW-1185">Reference proteome</keyword>
<dbReference type="EMBL" id="LN681225">
    <property type="protein sequence ID" value="CEK12144.1"/>
    <property type="molecule type" value="Genomic_DNA"/>
</dbReference>
<dbReference type="RefSeq" id="WP_045107216.1">
    <property type="nucleotide sequence ID" value="NZ_LN681225.1"/>
</dbReference>
<dbReference type="InterPro" id="IPR000182">
    <property type="entry name" value="GNAT_dom"/>
</dbReference>
<dbReference type="HOGENOM" id="CLU_1265638_0_0_6"/>
<dbReference type="PROSITE" id="PS51186">
    <property type="entry name" value="GNAT"/>
    <property type="match status" value="1"/>
</dbReference>
<dbReference type="CDD" id="cd04301">
    <property type="entry name" value="NAT_SF"/>
    <property type="match status" value="1"/>
</dbReference>
<evidence type="ECO:0000313" key="4">
    <source>
        <dbReference type="EMBL" id="CEK12144.1"/>
    </source>
</evidence>
<dbReference type="Proteomes" id="UP000032803">
    <property type="component" value="Chromosome I"/>
</dbReference>
<dbReference type="AlphaFoldDB" id="A0A0A8UZI2"/>
<dbReference type="OrthoDB" id="9127144at2"/>